<evidence type="ECO:0000313" key="1">
    <source>
        <dbReference type="EMBL" id="ONK71422.1"/>
    </source>
</evidence>
<dbReference type="AlphaFoldDB" id="A0A5P1EZP7"/>
<protein>
    <submittedName>
        <fullName evidence="1">Uncharacterized protein</fullName>
    </submittedName>
</protein>
<evidence type="ECO:0000313" key="2">
    <source>
        <dbReference type="Proteomes" id="UP000243459"/>
    </source>
</evidence>
<keyword evidence="2" id="KW-1185">Reference proteome</keyword>
<accession>A0A5P1EZP7</accession>
<name>A0A5P1EZP7_ASPOF</name>
<dbReference type="Gramene" id="ONK71422">
    <property type="protein sequence ID" value="ONK71422"/>
    <property type="gene ID" value="A4U43_C04F8390"/>
</dbReference>
<dbReference type="EMBL" id="CM007384">
    <property type="protein sequence ID" value="ONK71422.1"/>
    <property type="molecule type" value="Genomic_DNA"/>
</dbReference>
<dbReference type="Proteomes" id="UP000243459">
    <property type="component" value="Chromosome 4"/>
</dbReference>
<sequence length="66" mass="8141">MPRRWWPLTMPKRGEELRIEGFELRFGDRRLSSLGDRKAEIVFDDFLRRFFYLWCGRRETVQFTVA</sequence>
<gene>
    <name evidence="1" type="ORF">A4U43_C04F8390</name>
</gene>
<reference evidence="2" key="1">
    <citation type="journal article" date="2017" name="Nat. Commun.">
        <title>The asparagus genome sheds light on the origin and evolution of a young Y chromosome.</title>
        <authorList>
            <person name="Harkess A."/>
            <person name="Zhou J."/>
            <person name="Xu C."/>
            <person name="Bowers J.E."/>
            <person name="Van der Hulst R."/>
            <person name="Ayyampalayam S."/>
            <person name="Mercati F."/>
            <person name="Riccardi P."/>
            <person name="McKain M.R."/>
            <person name="Kakrana A."/>
            <person name="Tang H."/>
            <person name="Ray J."/>
            <person name="Groenendijk J."/>
            <person name="Arikit S."/>
            <person name="Mathioni S.M."/>
            <person name="Nakano M."/>
            <person name="Shan H."/>
            <person name="Telgmann-Rauber A."/>
            <person name="Kanno A."/>
            <person name="Yue Z."/>
            <person name="Chen H."/>
            <person name="Li W."/>
            <person name="Chen Y."/>
            <person name="Xu X."/>
            <person name="Zhang Y."/>
            <person name="Luo S."/>
            <person name="Chen H."/>
            <person name="Gao J."/>
            <person name="Mao Z."/>
            <person name="Pires J.C."/>
            <person name="Luo M."/>
            <person name="Kudrna D."/>
            <person name="Wing R.A."/>
            <person name="Meyers B.C."/>
            <person name="Yi K."/>
            <person name="Kong H."/>
            <person name="Lavrijsen P."/>
            <person name="Sunseri F."/>
            <person name="Falavigna A."/>
            <person name="Ye Y."/>
            <person name="Leebens-Mack J.H."/>
            <person name="Chen G."/>
        </authorList>
    </citation>
    <scope>NUCLEOTIDE SEQUENCE [LARGE SCALE GENOMIC DNA]</scope>
    <source>
        <strain evidence="2">cv. DH0086</strain>
    </source>
</reference>
<proteinExistence type="predicted"/>
<organism evidence="1 2">
    <name type="scientific">Asparagus officinalis</name>
    <name type="common">Garden asparagus</name>
    <dbReference type="NCBI Taxonomy" id="4686"/>
    <lineage>
        <taxon>Eukaryota</taxon>
        <taxon>Viridiplantae</taxon>
        <taxon>Streptophyta</taxon>
        <taxon>Embryophyta</taxon>
        <taxon>Tracheophyta</taxon>
        <taxon>Spermatophyta</taxon>
        <taxon>Magnoliopsida</taxon>
        <taxon>Liliopsida</taxon>
        <taxon>Asparagales</taxon>
        <taxon>Asparagaceae</taxon>
        <taxon>Asparagoideae</taxon>
        <taxon>Asparagus</taxon>
    </lineage>
</organism>